<organism evidence="4 5">
    <name type="scientific">Streptomyces nodosus</name>
    <dbReference type="NCBI Taxonomy" id="40318"/>
    <lineage>
        <taxon>Bacteria</taxon>
        <taxon>Bacillati</taxon>
        <taxon>Actinomycetota</taxon>
        <taxon>Actinomycetes</taxon>
        <taxon>Kitasatosporales</taxon>
        <taxon>Streptomycetaceae</taxon>
        <taxon>Streptomyces</taxon>
    </lineage>
</organism>
<evidence type="ECO:0000256" key="1">
    <source>
        <dbReference type="SAM" id="SignalP"/>
    </source>
</evidence>
<feature type="domain" description="DUF11" evidence="2">
    <location>
        <begin position="181"/>
        <end position="290"/>
    </location>
</feature>
<evidence type="ECO:0000313" key="4">
    <source>
        <dbReference type="EMBL" id="QEV39301.1"/>
    </source>
</evidence>
<dbReference type="AlphaFoldDB" id="A0A5P2W397"/>
<accession>A0A5P2W397</accession>
<evidence type="ECO:0000259" key="3">
    <source>
        <dbReference type="Pfam" id="PF25549"/>
    </source>
</evidence>
<dbReference type="EMBL" id="CP023747">
    <property type="protein sequence ID" value="QEV39301.1"/>
    <property type="molecule type" value="Genomic_DNA"/>
</dbReference>
<dbReference type="KEGG" id="snq:CP978_12640"/>
<dbReference type="InterPro" id="IPR001434">
    <property type="entry name" value="OmcB-like_DUF11"/>
</dbReference>
<dbReference type="Pfam" id="PF25549">
    <property type="entry name" value="DUF7927"/>
    <property type="match status" value="1"/>
</dbReference>
<feature type="domain" description="DUF7927" evidence="3">
    <location>
        <begin position="428"/>
        <end position="530"/>
    </location>
</feature>
<proteinExistence type="predicted"/>
<dbReference type="Proteomes" id="UP000325763">
    <property type="component" value="Chromosome"/>
</dbReference>
<protein>
    <submittedName>
        <fullName evidence="4">DUF11 domain-containing protein</fullName>
    </submittedName>
</protein>
<dbReference type="InterPro" id="IPR051172">
    <property type="entry name" value="Chlamydia_OmcB"/>
</dbReference>
<feature type="domain" description="DUF11" evidence="2">
    <location>
        <begin position="60"/>
        <end position="172"/>
    </location>
</feature>
<gene>
    <name evidence="4" type="ORF">CP978_12640</name>
</gene>
<feature type="chain" id="PRO_5039665292" evidence="1">
    <location>
        <begin position="31"/>
        <end position="569"/>
    </location>
</feature>
<name>A0A5P2W397_9ACTN</name>
<dbReference type="InterPro" id="IPR057687">
    <property type="entry name" value="DUF7927"/>
</dbReference>
<dbReference type="Gene3D" id="2.60.40.10">
    <property type="entry name" value="Immunoglobulins"/>
    <property type="match status" value="4"/>
</dbReference>
<reference evidence="4 5" key="1">
    <citation type="submission" date="2017-09" db="EMBL/GenBank/DDBJ databases">
        <title>Streptomyces genome completion.</title>
        <authorList>
            <person name="Lee N."/>
            <person name="Cho B.-K."/>
        </authorList>
    </citation>
    <scope>NUCLEOTIDE SEQUENCE [LARGE SCALE GENOMIC DNA]</scope>
    <source>
        <strain evidence="4 5">ATCC 14899</strain>
    </source>
</reference>
<sequence>MRPGARRVGALSALTVVSIMTALVSGTASATAVAAPSSSVAQAKKSHSPAQTRAHQTGPDLQVVKTGTTAVRPNGSVSYTITVKNNGPGTSTGWTVTDYLPAGLLNPASSTPGCTFGAGVMTCVGGPLAAGASSTITVTGMAGPNFTHIQNIATVIGLEPDPNLSNNISSATTAISGRLADLQVAKTGPATVEEGDRVTYTITVTNNGPNTATDWAVVDRLPSGLRDARASSGCRISRGVLTCTGRPLASGASVTFTVTGTAGRVTALDNTVTVQGRELDPDHSNNTSTLHTTVTPRIRADLQLTKTGPTSAAPGATVTYTITVKNNGPDASTGWTVTDRLPARLLNPTTSTPGCTISGGVLTCTGGALASGASSTITVTGTADQRFNGVENLAVVHGNDVDPNPRNNTGSTAARHLRITESVKAPRVIRRGDTVRYTIRVRNTGTVAYTSARPASFTDNLSGVLDDARFNGDMDATTGTVSYAEPRLHWVGTLRPGQTATITFSVTVQRRSSGDRRLVNRVVSGAQGSNCAAGSRSRDCSTLDRVDVRDQGRRRDLMASDGPRLAKRS</sequence>
<dbReference type="InterPro" id="IPR047589">
    <property type="entry name" value="DUF11_rpt"/>
</dbReference>
<dbReference type="Pfam" id="PF01345">
    <property type="entry name" value="DUF11"/>
    <property type="match status" value="3"/>
</dbReference>
<dbReference type="PANTHER" id="PTHR34819:SF3">
    <property type="entry name" value="CELL SURFACE PROTEIN"/>
    <property type="match status" value="1"/>
</dbReference>
<dbReference type="PANTHER" id="PTHR34819">
    <property type="entry name" value="LARGE CYSTEINE-RICH PERIPLASMIC PROTEIN OMCB"/>
    <property type="match status" value="1"/>
</dbReference>
<dbReference type="GO" id="GO:0005975">
    <property type="term" value="P:carbohydrate metabolic process"/>
    <property type="evidence" value="ECO:0007669"/>
    <property type="project" value="UniProtKB-ARBA"/>
</dbReference>
<evidence type="ECO:0000259" key="2">
    <source>
        <dbReference type="Pfam" id="PF01345"/>
    </source>
</evidence>
<keyword evidence="1" id="KW-0732">Signal</keyword>
<evidence type="ECO:0000313" key="5">
    <source>
        <dbReference type="Proteomes" id="UP000325763"/>
    </source>
</evidence>
<feature type="signal peptide" evidence="1">
    <location>
        <begin position="1"/>
        <end position="30"/>
    </location>
</feature>
<dbReference type="InterPro" id="IPR013783">
    <property type="entry name" value="Ig-like_fold"/>
</dbReference>
<feature type="domain" description="DUF11" evidence="2">
    <location>
        <begin position="301"/>
        <end position="412"/>
    </location>
</feature>
<dbReference type="NCBIfam" id="TIGR01451">
    <property type="entry name" value="B_ant_repeat"/>
    <property type="match status" value="4"/>
</dbReference>